<dbReference type="PANTHER" id="PTHR42648:SF18">
    <property type="entry name" value="RETROTRANSPOSON, UNCLASSIFIED-LIKE PROTEIN"/>
    <property type="match status" value="1"/>
</dbReference>
<dbReference type="Gene3D" id="3.30.420.10">
    <property type="entry name" value="Ribonuclease H-like superfamily/Ribonuclease H"/>
    <property type="match status" value="1"/>
</dbReference>
<dbReference type="InterPro" id="IPR001584">
    <property type="entry name" value="Integrase_cat-core"/>
</dbReference>
<dbReference type="InterPro" id="IPR036397">
    <property type="entry name" value="RNaseH_sf"/>
</dbReference>
<evidence type="ECO:0000313" key="3">
    <source>
        <dbReference type="Proteomes" id="UP000075243"/>
    </source>
</evidence>
<evidence type="ECO:0000313" key="2">
    <source>
        <dbReference type="EMBL" id="KYP45484.1"/>
    </source>
</evidence>
<dbReference type="PROSITE" id="PS50994">
    <property type="entry name" value="INTEGRASE"/>
    <property type="match status" value="1"/>
</dbReference>
<dbReference type="PANTHER" id="PTHR42648">
    <property type="entry name" value="TRANSPOSASE, PUTATIVE-RELATED"/>
    <property type="match status" value="1"/>
</dbReference>
<gene>
    <name evidence="2" type="ORF">KK1_032957</name>
</gene>
<dbReference type="Gramene" id="C.cajan_34084.t">
    <property type="protein sequence ID" value="C.cajan_34084.t.cds1"/>
    <property type="gene ID" value="C.cajan_34084"/>
</dbReference>
<sequence>NGIMHDLTTPYTPQHNGITERRNRIVLDMARSVLKYKGLPHYFWGEIVSTTTYLLNKCPTKRLKTNLLDEFWSRKKPLVSHLKVFGYVYFKHILEARRKKLCGKSVPMILVGYHVIGAYTLYNPQN</sequence>
<organism evidence="2 3">
    <name type="scientific">Cajanus cajan</name>
    <name type="common">Pigeon pea</name>
    <name type="synonym">Cajanus indicus</name>
    <dbReference type="NCBI Taxonomy" id="3821"/>
    <lineage>
        <taxon>Eukaryota</taxon>
        <taxon>Viridiplantae</taxon>
        <taxon>Streptophyta</taxon>
        <taxon>Embryophyta</taxon>
        <taxon>Tracheophyta</taxon>
        <taxon>Spermatophyta</taxon>
        <taxon>Magnoliopsida</taxon>
        <taxon>eudicotyledons</taxon>
        <taxon>Gunneridae</taxon>
        <taxon>Pentapetalae</taxon>
        <taxon>rosids</taxon>
        <taxon>fabids</taxon>
        <taxon>Fabales</taxon>
        <taxon>Fabaceae</taxon>
        <taxon>Papilionoideae</taxon>
        <taxon>50 kb inversion clade</taxon>
        <taxon>NPAAA clade</taxon>
        <taxon>indigoferoid/millettioid clade</taxon>
        <taxon>Phaseoleae</taxon>
        <taxon>Cajanus</taxon>
    </lineage>
</organism>
<feature type="domain" description="Integrase catalytic" evidence="1">
    <location>
        <begin position="1"/>
        <end position="76"/>
    </location>
</feature>
<dbReference type="GO" id="GO:0003676">
    <property type="term" value="F:nucleic acid binding"/>
    <property type="evidence" value="ECO:0007669"/>
    <property type="project" value="InterPro"/>
</dbReference>
<dbReference type="STRING" id="3821.A0A151RSH1"/>
<proteinExistence type="predicted"/>
<dbReference type="AlphaFoldDB" id="A0A151RSH1"/>
<dbReference type="EMBL" id="KQ483589">
    <property type="protein sequence ID" value="KYP45484.1"/>
    <property type="molecule type" value="Genomic_DNA"/>
</dbReference>
<feature type="non-terminal residue" evidence="2">
    <location>
        <position position="1"/>
    </location>
</feature>
<protein>
    <submittedName>
        <fullName evidence="2">Retrovirus-related Pol polyprotein from transposon TNT 1-94</fullName>
    </submittedName>
</protein>
<keyword evidence="3" id="KW-1185">Reference proteome</keyword>
<evidence type="ECO:0000259" key="1">
    <source>
        <dbReference type="PROSITE" id="PS50994"/>
    </source>
</evidence>
<dbReference type="InterPro" id="IPR039537">
    <property type="entry name" value="Retrotran_Ty1/copia-like"/>
</dbReference>
<reference evidence="2" key="1">
    <citation type="journal article" date="2012" name="Nat. Biotechnol.">
        <title>Draft genome sequence of pigeonpea (Cajanus cajan), an orphan legume crop of resource-poor farmers.</title>
        <authorList>
            <person name="Varshney R.K."/>
            <person name="Chen W."/>
            <person name="Li Y."/>
            <person name="Bharti A.K."/>
            <person name="Saxena R.K."/>
            <person name="Schlueter J.A."/>
            <person name="Donoghue M.T."/>
            <person name="Azam S."/>
            <person name="Fan G."/>
            <person name="Whaley A.M."/>
            <person name="Farmer A.D."/>
            <person name="Sheridan J."/>
            <person name="Iwata A."/>
            <person name="Tuteja R."/>
            <person name="Penmetsa R.V."/>
            <person name="Wu W."/>
            <person name="Upadhyaya H.D."/>
            <person name="Yang S.P."/>
            <person name="Shah T."/>
            <person name="Saxena K.B."/>
            <person name="Michael T."/>
            <person name="McCombie W.R."/>
            <person name="Yang B."/>
            <person name="Zhang G."/>
            <person name="Yang H."/>
            <person name="Wang J."/>
            <person name="Spillane C."/>
            <person name="Cook D.R."/>
            <person name="May G.D."/>
            <person name="Xu X."/>
            <person name="Jackson S.A."/>
        </authorList>
    </citation>
    <scope>NUCLEOTIDE SEQUENCE [LARGE SCALE GENOMIC DNA]</scope>
</reference>
<dbReference type="Proteomes" id="UP000075243">
    <property type="component" value="Unassembled WGS sequence"/>
</dbReference>
<name>A0A151RSH1_CAJCA</name>
<dbReference type="GO" id="GO:0015074">
    <property type="term" value="P:DNA integration"/>
    <property type="evidence" value="ECO:0007669"/>
    <property type="project" value="InterPro"/>
</dbReference>
<dbReference type="InterPro" id="IPR012337">
    <property type="entry name" value="RNaseH-like_sf"/>
</dbReference>
<dbReference type="SUPFAM" id="SSF53098">
    <property type="entry name" value="Ribonuclease H-like"/>
    <property type="match status" value="1"/>
</dbReference>
<accession>A0A151RSH1</accession>